<evidence type="ECO:0000313" key="1">
    <source>
        <dbReference type="EMBL" id="SFJ20010.1"/>
    </source>
</evidence>
<proteinExistence type="predicted"/>
<dbReference type="Proteomes" id="UP000182829">
    <property type="component" value="Unassembled WGS sequence"/>
</dbReference>
<dbReference type="AlphaFoldDB" id="A0A1I3PFA1"/>
<accession>A0A1I3PFA1</accession>
<dbReference type="EMBL" id="FORO01000017">
    <property type="protein sequence ID" value="SFJ20010.1"/>
    <property type="molecule type" value="Genomic_DNA"/>
</dbReference>
<sequence>MSGSRSNGGSLVLPDKYELTAVDGTSLDKHWFELYNSKYSHSKKFSTHMYSWVVF</sequence>
<protein>
    <submittedName>
        <fullName evidence="1">Uncharacterized protein</fullName>
    </submittedName>
</protein>
<organism evidence="1 2">
    <name type="scientific">Natronobacterium gregoryi</name>
    <dbReference type="NCBI Taxonomy" id="44930"/>
    <lineage>
        <taxon>Archaea</taxon>
        <taxon>Methanobacteriati</taxon>
        <taxon>Methanobacteriota</taxon>
        <taxon>Stenosarchaea group</taxon>
        <taxon>Halobacteria</taxon>
        <taxon>Halobacteriales</taxon>
        <taxon>Natrialbaceae</taxon>
        <taxon>Natronobacterium</taxon>
    </lineage>
</organism>
<reference evidence="1 2" key="1">
    <citation type="submission" date="2016-10" db="EMBL/GenBank/DDBJ databases">
        <authorList>
            <person name="de Groot N.N."/>
        </authorList>
    </citation>
    <scope>NUCLEOTIDE SEQUENCE [LARGE SCALE GENOMIC DNA]</scope>
    <source>
        <strain evidence="1 2">SP2</strain>
    </source>
</reference>
<name>A0A1I3PFA1_9EURY</name>
<evidence type="ECO:0000313" key="2">
    <source>
        <dbReference type="Proteomes" id="UP000182829"/>
    </source>
</evidence>
<gene>
    <name evidence="1" type="ORF">SAMN05443661_11752</name>
</gene>